<dbReference type="Proteomes" id="UP000515208">
    <property type="component" value="Unplaced"/>
</dbReference>
<dbReference type="CTD" id="169436"/>
<proteinExistence type="predicted"/>
<sequence length="123" mass="13176">MAVPHLLGDPEAHPSGNDPPHPRPELAALEVVLPRESGSGLDLIQETYQLHRDDPEVVESVCLLLAHLGTYKEILSELASSGIQPLVAEIHGRFTSSLELVSYTASVLHRLEAAAQPSSKGSL</sequence>
<feature type="region of interest" description="Disordered" evidence="1">
    <location>
        <begin position="1"/>
        <end position="24"/>
    </location>
</feature>
<reference evidence="3" key="1">
    <citation type="submission" date="2025-08" db="UniProtKB">
        <authorList>
            <consortium name="RefSeq"/>
        </authorList>
    </citation>
    <scope>IDENTIFICATION</scope>
    <source>
        <tissue evidence="3">Blood</tissue>
    </source>
</reference>
<keyword evidence="2" id="KW-1185">Reference proteome</keyword>
<accession>A0A6P3H6I7</accession>
<organism evidence="2 3">
    <name type="scientific">Bison bison bison</name>
    <name type="common">North American plains bison</name>
    <dbReference type="NCBI Taxonomy" id="43346"/>
    <lineage>
        <taxon>Eukaryota</taxon>
        <taxon>Metazoa</taxon>
        <taxon>Chordata</taxon>
        <taxon>Craniata</taxon>
        <taxon>Vertebrata</taxon>
        <taxon>Euteleostomi</taxon>
        <taxon>Mammalia</taxon>
        <taxon>Eutheria</taxon>
        <taxon>Laurasiatheria</taxon>
        <taxon>Artiodactyla</taxon>
        <taxon>Ruminantia</taxon>
        <taxon>Pecora</taxon>
        <taxon>Bovidae</taxon>
        <taxon>Bovinae</taxon>
        <taxon>Bison</taxon>
    </lineage>
</organism>
<evidence type="ECO:0000256" key="1">
    <source>
        <dbReference type="SAM" id="MobiDB-lite"/>
    </source>
</evidence>
<evidence type="ECO:0000313" key="2">
    <source>
        <dbReference type="Proteomes" id="UP000515208"/>
    </source>
</evidence>
<protein>
    <submittedName>
        <fullName evidence="3">Serine/threonine kinase-like domain-containing protein STKLD1 isoform X2</fullName>
    </submittedName>
</protein>
<name>A0A6P3H6I7_BISBB</name>
<dbReference type="RefSeq" id="XP_010839023.1">
    <property type="nucleotide sequence ID" value="XM_010840721.1"/>
</dbReference>
<evidence type="ECO:0000313" key="3">
    <source>
        <dbReference type="RefSeq" id="XP_010839023.1"/>
    </source>
</evidence>
<dbReference type="AlphaFoldDB" id="A0A6P3H6I7"/>
<dbReference type="GeneID" id="104989144"/>
<gene>
    <name evidence="3" type="primary">STKLD1</name>
</gene>